<keyword evidence="9" id="KW-0472">Membrane</keyword>
<reference evidence="15 16" key="1">
    <citation type="journal article" date="2007" name="Nature">
        <title>Genome of the marsupial Monodelphis domestica reveals innovation in non-coding sequences.</title>
        <authorList>
            <person name="Mikkelsen T.S."/>
            <person name="Wakefield M.J."/>
            <person name="Aken B."/>
            <person name="Amemiya C.T."/>
            <person name="Chang J.L."/>
            <person name="Duke S."/>
            <person name="Garber M."/>
            <person name="Gentles A.J."/>
            <person name="Goodstadt L."/>
            <person name="Heger A."/>
            <person name="Jurka J."/>
            <person name="Kamal M."/>
            <person name="Mauceli E."/>
            <person name="Searle S.M."/>
            <person name="Sharpe T."/>
            <person name="Baker M.L."/>
            <person name="Batzer M.A."/>
            <person name="Benos P.V."/>
            <person name="Belov K."/>
            <person name="Clamp M."/>
            <person name="Cook A."/>
            <person name="Cuff J."/>
            <person name="Das R."/>
            <person name="Davidow L."/>
            <person name="Deakin J.E."/>
            <person name="Fazzari M.J."/>
            <person name="Glass J.L."/>
            <person name="Grabherr M."/>
            <person name="Greally J.M."/>
            <person name="Gu W."/>
            <person name="Hore T.A."/>
            <person name="Huttley G.A."/>
            <person name="Kleber M."/>
            <person name="Jirtle R.L."/>
            <person name="Koina E."/>
            <person name="Lee J.T."/>
            <person name="Mahony S."/>
            <person name="Marra M.A."/>
            <person name="Miller R.D."/>
            <person name="Nicholls R.D."/>
            <person name="Oda M."/>
            <person name="Papenfuss A.T."/>
            <person name="Parra Z.E."/>
            <person name="Pollock D.D."/>
            <person name="Ray D.A."/>
            <person name="Schein J.E."/>
            <person name="Speed T.P."/>
            <person name="Thompson K."/>
            <person name="VandeBerg J.L."/>
            <person name="Wade C.M."/>
            <person name="Walker J.A."/>
            <person name="Waters P.D."/>
            <person name="Webber C."/>
            <person name="Weidman J.R."/>
            <person name="Xie X."/>
            <person name="Zody M.C."/>
            <person name="Baldwin J."/>
            <person name="Abdouelleil A."/>
            <person name="Abdulkadir J."/>
            <person name="Abebe A."/>
            <person name="Abera B."/>
            <person name="Abreu J."/>
            <person name="Acer S.C."/>
            <person name="Aftuck L."/>
            <person name="Alexander A."/>
            <person name="An P."/>
            <person name="Anderson E."/>
            <person name="Anderson S."/>
            <person name="Arachi H."/>
            <person name="Azer M."/>
            <person name="Bachantsang P."/>
            <person name="Barry A."/>
            <person name="Bayul T."/>
            <person name="Berlin A."/>
            <person name="Bessette D."/>
            <person name="Bloom T."/>
            <person name="Bloom T."/>
            <person name="Boguslavskiy L."/>
            <person name="Bonnet C."/>
            <person name="Boukhgalter B."/>
            <person name="Bourzgui I."/>
            <person name="Brown A."/>
            <person name="Cahill P."/>
            <person name="Channer S."/>
            <person name="Cheshatsang Y."/>
            <person name="Chuda L."/>
            <person name="Citroen M."/>
            <person name="Collymore A."/>
            <person name="Cooke P."/>
            <person name="Costello M."/>
            <person name="D'Aco K."/>
            <person name="Daza R."/>
            <person name="De Haan G."/>
            <person name="DeGray S."/>
            <person name="DeMaso C."/>
            <person name="Dhargay N."/>
            <person name="Dooley K."/>
            <person name="Dooley E."/>
            <person name="Doricent M."/>
            <person name="Dorje P."/>
            <person name="Dorjee K."/>
            <person name="Dupes A."/>
            <person name="Elong R."/>
            <person name="Falk J."/>
            <person name="Farina A."/>
            <person name="Faro S."/>
            <person name="Ferguson D."/>
            <person name="Fisher S."/>
            <person name="Foley C.D."/>
            <person name="Franke A."/>
            <person name="Friedrich D."/>
            <person name="Gadbois L."/>
            <person name="Gearin G."/>
            <person name="Gearin C.R."/>
            <person name="Giannoukos G."/>
            <person name="Goode T."/>
            <person name="Graham J."/>
            <person name="Grandbois E."/>
            <person name="Grewal S."/>
            <person name="Gyaltsen K."/>
            <person name="Hafez N."/>
            <person name="Hagos B."/>
            <person name="Hall J."/>
            <person name="Henson C."/>
            <person name="Hollinger A."/>
            <person name="Honan T."/>
            <person name="Huard M.D."/>
            <person name="Hughes L."/>
            <person name="Hurhula B."/>
            <person name="Husby M.E."/>
            <person name="Kamat A."/>
            <person name="Kanga B."/>
            <person name="Kashin S."/>
            <person name="Khazanovich D."/>
            <person name="Kisner P."/>
            <person name="Lance K."/>
            <person name="Lara M."/>
            <person name="Lee W."/>
            <person name="Lennon N."/>
            <person name="Letendre F."/>
            <person name="LeVine R."/>
            <person name="Lipovsky A."/>
            <person name="Liu X."/>
            <person name="Liu J."/>
            <person name="Liu S."/>
            <person name="Lokyitsang T."/>
            <person name="Lokyitsang Y."/>
            <person name="Lubonja R."/>
            <person name="Lui A."/>
            <person name="MacDonald P."/>
            <person name="Magnisalis V."/>
            <person name="Maru K."/>
            <person name="Matthews C."/>
            <person name="McCusker W."/>
            <person name="McDonough S."/>
            <person name="Mehta T."/>
            <person name="Meldrim J."/>
            <person name="Meneus L."/>
            <person name="Mihai O."/>
            <person name="Mihalev A."/>
            <person name="Mihova T."/>
            <person name="Mittelman R."/>
            <person name="Mlenga V."/>
            <person name="Montmayeur A."/>
            <person name="Mulrain L."/>
            <person name="Navidi A."/>
            <person name="Naylor J."/>
            <person name="Negash T."/>
            <person name="Nguyen T."/>
            <person name="Nguyen N."/>
            <person name="Nicol R."/>
            <person name="Norbu C."/>
            <person name="Norbu N."/>
            <person name="Novod N."/>
            <person name="O'Neill B."/>
            <person name="Osman S."/>
            <person name="Markiewicz E."/>
            <person name="Oyono O.L."/>
            <person name="Patti C."/>
            <person name="Phunkhang P."/>
            <person name="Pierre F."/>
            <person name="Priest M."/>
            <person name="Raghuraman S."/>
            <person name="Rege F."/>
            <person name="Reyes R."/>
            <person name="Rise C."/>
            <person name="Rogov P."/>
            <person name="Ross K."/>
            <person name="Ryan E."/>
            <person name="Settipalli S."/>
            <person name="Shea T."/>
            <person name="Sherpa N."/>
            <person name="Shi L."/>
            <person name="Shih D."/>
            <person name="Sparrow T."/>
            <person name="Spaulding J."/>
            <person name="Stalker J."/>
            <person name="Stange-Thomann N."/>
            <person name="Stavropoulos S."/>
            <person name="Stone C."/>
            <person name="Strader C."/>
            <person name="Tesfaye S."/>
            <person name="Thomson T."/>
            <person name="Thoulutsang Y."/>
            <person name="Thoulutsang D."/>
            <person name="Topham K."/>
            <person name="Topping I."/>
            <person name="Tsamla T."/>
            <person name="Vassiliev H."/>
            <person name="Vo A."/>
            <person name="Wangchuk T."/>
            <person name="Wangdi T."/>
            <person name="Weiand M."/>
            <person name="Wilkinson J."/>
            <person name="Wilson A."/>
            <person name="Yadav S."/>
            <person name="Young G."/>
            <person name="Yu Q."/>
            <person name="Zembek L."/>
            <person name="Zhong D."/>
            <person name="Zimmer A."/>
            <person name="Zwirko Z."/>
            <person name="Jaffe D.B."/>
            <person name="Alvarez P."/>
            <person name="Brockman W."/>
            <person name="Butler J."/>
            <person name="Chin C."/>
            <person name="Gnerre S."/>
            <person name="MacCallum I."/>
            <person name="Graves J.A."/>
            <person name="Ponting C.P."/>
            <person name="Breen M."/>
            <person name="Samollow P.B."/>
            <person name="Lander E.S."/>
            <person name="Lindblad-Toh K."/>
        </authorList>
    </citation>
    <scope>NUCLEOTIDE SEQUENCE [LARGE SCALE GENOMIC DNA]</scope>
</reference>
<evidence type="ECO:0000256" key="3">
    <source>
        <dbReference type="ARBA" id="ARBA00022692"/>
    </source>
</evidence>
<dbReference type="InterPro" id="IPR013106">
    <property type="entry name" value="Ig_V-set"/>
</dbReference>
<evidence type="ECO:0000256" key="8">
    <source>
        <dbReference type="ARBA" id="ARBA00022989"/>
    </source>
</evidence>
<dbReference type="InterPro" id="IPR013320">
    <property type="entry name" value="ConA-like_dom_sf"/>
</dbReference>
<dbReference type="Bgee" id="ENSMODG00000050430">
    <property type="expression patterns" value="Expressed in liver"/>
</dbReference>
<dbReference type="AlphaFoldDB" id="A0A5F8G295"/>
<dbReference type="InterPro" id="IPR007110">
    <property type="entry name" value="Ig-like_dom"/>
</dbReference>
<name>A0A5F8G295_MONDO</name>
<keyword evidence="3" id="KW-0812">Transmembrane</keyword>
<evidence type="ECO:0000259" key="14">
    <source>
        <dbReference type="PROSITE" id="PS50835"/>
    </source>
</evidence>
<dbReference type="FunFam" id="2.60.40.10:FF:000088">
    <property type="entry name" value="Butyrophilin subfamily 1 member A1"/>
    <property type="match status" value="1"/>
</dbReference>
<keyword evidence="7" id="KW-0862">Zinc</keyword>
<dbReference type="InterPro" id="IPR036179">
    <property type="entry name" value="Ig-like_dom_sf"/>
</dbReference>
<evidence type="ECO:0000313" key="16">
    <source>
        <dbReference type="Proteomes" id="UP000002280"/>
    </source>
</evidence>
<evidence type="ECO:0000256" key="7">
    <source>
        <dbReference type="ARBA" id="ARBA00022833"/>
    </source>
</evidence>
<dbReference type="SMART" id="SM00409">
    <property type="entry name" value="IG"/>
    <property type="match status" value="1"/>
</dbReference>
<keyword evidence="5 12" id="KW-0732">Signal</keyword>
<dbReference type="SUPFAM" id="SSF48726">
    <property type="entry name" value="Immunoglobulin"/>
    <property type="match status" value="2"/>
</dbReference>
<evidence type="ECO:0000256" key="5">
    <source>
        <dbReference type="ARBA" id="ARBA00022729"/>
    </source>
</evidence>
<evidence type="ECO:0000256" key="2">
    <source>
        <dbReference type="ARBA" id="ARBA00007591"/>
    </source>
</evidence>
<evidence type="ECO:0000259" key="13">
    <source>
        <dbReference type="PROSITE" id="PS50188"/>
    </source>
</evidence>
<dbReference type="InterPro" id="IPR003599">
    <property type="entry name" value="Ig_sub"/>
</dbReference>
<dbReference type="GO" id="GO:0008270">
    <property type="term" value="F:zinc ion binding"/>
    <property type="evidence" value="ECO:0007669"/>
    <property type="project" value="UniProtKB-KW"/>
</dbReference>
<dbReference type="PROSITE" id="PS50188">
    <property type="entry name" value="B302_SPRY"/>
    <property type="match status" value="1"/>
</dbReference>
<evidence type="ECO:0000256" key="6">
    <source>
        <dbReference type="ARBA" id="ARBA00022771"/>
    </source>
</evidence>
<feature type="domain" description="Ig-like" evidence="14">
    <location>
        <begin position="46"/>
        <end position="142"/>
    </location>
</feature>
<dbReference type="PANTHER" id="PTHR24100">
    <property type="entry name" value="BUTYROPHILIN"/>
    <property type="match status" value="1"/>
</dbReference>
<dbReference type="GO" id="GO:0050852">
    <property type="term" value="P:T cell receptor signaling pathway"/>
    <property type="evidence" value="ECO:0000318"/>
    <property type="project" value="GO_Central"/>
</dbReference>
<proteinExistence type="inferred from homology"/>
<dbReference type="Ensembl" id="ENSMODT00000066169.1">
    <property type="protein sequence ID" value="ENSMODP00000041572.1"/>
    <property type="gene ID" value="ENSMODG00000050430.1"/>
</dbReference>
<dbReference type="SMART" id="SM00449">
    <property type="entry name" value="SPRY"/>
    <property type="match status" value="1"/>
</dbReference>
<dbReference type="FunFam" id="2.60.40.10:FF:000208">
    <property type="entry name" value="Butyrophilin subfamily 1 member A1"/>
    <property type="match status" value="1"/>
</dbReference>
<dbReference type="GeneTree" id="ENSGT00940000162450"/>
<dbReference type="InterPro" id="IPR003879">
    <property type="entry name" value="Butyrophylin_SPRY"/>
</dbReference>
<feature type="compositionally biased region" description="Basic and acidic residues" evidence="11">
    <location>
        <begin position="482"/>
        <end position="499"/>
    </location>
</feature>
<evidence type="ECO:0000256" key="11">
    <source>
        <dbReference type="SAM" id="MobiDB-lite"/>
    </source>
</evidence>
<keyword evidence="8" id="KW-1133">Transmembrane helix</keyword>
<evidence type="ECO:0000256" key="12">
    <source>
        <dbReference type="SAM" id="SignalP"/>
    </source>
</evidence>
<dbReference type="InterPro" id="IPR050504">
    <property type="entry name" value="IgSF_BTN/MOG"/>
</dbReference>
<dbReference type="Pfam" id="PF22705">
    <property type="entry name" value="C2-set_3"/>
    <property type="match status" value="1"/>
</dbReference>
<evidence type="ECO:0000256" key="10">
    <source>
        <dbReference type="ARBA" id="ARBA00023319"/>
    </source>
</evidence>
<dbReference type="SUPFAM" id="SSF49899">
    <property type="entry name" value="Concanavalin A-like lectins/glucanases"/>
    <property type="match status" value="1"/>
</dbReference>
<feature type="domain" description="B30.2/SPRY" evidence="13">
    <location>
        <begin position="275"/>
        <end position="466"/>
    </location>
</feature>
<dbReference type="Pfam" id="PF00622">
    <property type="entry name" value="SPRY"/>
    <property type="match status" value="1"/>
</dbReference>
<dbReference type="GO" id="GO:0009897">
    <property type="term" value="C:external side of plasma membrane"/>
    <property type="evidence" value="ECO:0000318"/>
    <property type="project" value="GO_Central"/>
</dbReference>
<comment type="similarity">
    <text evidence="2">Belongs to the immunoglobulin superfamily. BTN/MOG family.</text>
</comment>
<evidence type="ECO:0000256" key="1">
    <source>
        <dbReference type="ARBA" id="ARBA00004479"/>
    </source>
</evidence>
<dbReference type="GO" id="GO:0005737">
    <property type="term" value="C:cytoplasm"/>
    <property type="evidence" value="ECO:0007669"/>
    <property type="project" value="UniProtKB-ARBA"/>
</dbReference>
<dbReference type="InterPro" id="IPR053896">
    <property type="entry name" value="BTN3A2-like_Ig-C"/>
</dbReference>
<keyword evidence="10" id="KW-0393">Immunoglobulin domain</keyword>
<dbReference type="InterPro" id="IPR003877">
    <property type="entry name" value="SPRY_dom"/>
</dbReference>
<dbReference type="Gene3D" id="2.60.120.920">
    <property type="match status" value="1"/>
</dbReference>
<comment type="subcellular location">
    <subcellularLocation>
        <location evidence="1">Membrane</location>
        <topology evidence="1">Single-pass type I membrane protein</topology>
    </subcellularLocation>
</comment>
<dbReference type="PROSITE" id="PS50835">
    <property type="entry name" value="IG_LIKE"/>
    <property type="match status" value="1"/>
</dbReference>
<evidence type="ECO:0008006" key="17">
    <source>
        <dbReference type="Google" id="ProtNLM"/>
    </source>
</evidence>
<dbReference type="PANTHER" id="PTHR24100:SF64">
    <property type="entry name" value="BUTYROPHILIN, SUBFAMILY 3, MEMBER A3-RELATED"/>
    <property type="match status" value="1"/>
</dbReference>
<dbReference type="CDD" id="cd05713">
    <property type="entry name" value="IgV_MOG_like"/>
    <property type="match status" value="1"/>
</dbReference>
<feature type="signal peptide" evidence="12">
    <location>
        <begin position="1"/>
        <end position="24"/>
    </location>
</feature>
<evidence type="ECO:0000256" key="9">
    <source>
        <dbReference type="ARBA" id="ARBA00023136"/>
    </source>
</evidence>
<dbReference type="Proteomes" id="UP000002280">
    <property type="component" value="Chromosome 2"/>
</dbReference>
<accession>A0A5F8G295</accession>
<evidence type="ECO:0000256" key="4">
    <source>
        <dbReference type="ARBA" id="ARBA00022723"/>
    </source>
</evidence>
<dbReference type="Ensembl" id="ENSMODT00000065553.1">
    <property type="protein sequence ID" value="ENSMODP00000048708.1"/>
    <property type="gene ID" value="ENSMODG00000050430.1"/>
</dbReference>
<keyword evidence="4" id="KW-0479">Metal-binding</keyword>
<keyword evidence="6" id="KW-0863">Zinc-finger</keyword>
<dbReference type="InterPro" id="IPR001870">
    <property type="entry name" value="B30.2/SPRY"/>
</dbReference>
<protein>
    <recommendedName>
        <fullName evidence="17">Butyrophilin subfamily 1 member A1</fullName>
    </recommendedName>
</protein>
<reference evidence="15" key="2">
    <citation type="submission" date="2025-05" db="UniProtKB">
        <authorList>
            <consortium name="Ensembl"/>
        </authorList>
    </citation>
    <scope>IDENTIFICATION</scope>
</reference>
<keyword evidence="16" id="KW-1185">Reference proteome</keyword>
<sequence length="508" mass="56749">MMGFLRSFLSRCLISLLILQMTVCVSEQFKVLGPTGPIVAILDTDVTLPCRLSPLMNAEHMDIRWLRSQFYEAVFVFQNGREQVGEQLVEYMGRTEFISDFIKEGRVAVKIYNVKMSDNGEYQCIFQEGDAYEKAVFEVKVASLGSAPRFHLEGYENGGIRLACTADGWFPQPQVQCRDNRGGKLPFLSETQAQDEAGFFHVKTLIVVQDSSVRNVSCSIYNPLLGQGKVSTIDISDNLRTELEKRKHLYDSAWRKAHIYADWRKQHFQACSSWPLSHAFSWTCIDLVPLSAVNVTLDPASAHPGLVLSRNGKVMRVKNAVKSAEETFSVLGWGPITSGRCYWEVKVEMEAQNKATWHLGICREGASWSGLFRESPEMKFWAVGCSDGIFRPMTDECVLSPSLGKPPEQIGIFLDCEAGDVSFYNMTDGSHIYNFPPASFSSPVCPYFSIQTLNTSFTICGVSDRPESIPAPSLETPGTAQEQEKFLGDKNKAPEDKSTTRQSFSASL</sequence>
<dbReference type="Pfam" id="PF07686">
    <property type="entry name" value="V-set"/>
    <property type="match status" value="1"/>
</dbReference>
<dbReference type="InterPro" id="IPR013783">
    <property type="entry name" value="Ig-like_fold"/>
</dbReference>
<feature type="chain" id="PRO_5044621504" description="Butyrophilin subfamily 1 member A1" evidence="12">
    <location>
        <begin position="25"/>
        <end position="508"/>
    </location>
</feature>
<dbReference type="FunFam" id="2.60.120.920:FF:000040">
    <property type="entry name" value="Ret finger protein-like 4A"/>
    <property type="match status" value="1"/>
</dbReference>
<dbReference type="GO" id="GO:0001817">
    <property type="term" value="P:regulation of cytokine production"/>
    <property type="evidence" value="ECO:0000318"/>
    <property type="project" value="GO_Central"/>
</dbReference>
<dbReference type="InterPro" id="IPR043136">
    <property type="entry name" value="B30.2/SPRY_sf"/>
</dbReference>
<dbReference type="PRINTS" id="PR01407">
    <property type="entry name" value="BUTYPHLNCDUF"/>
</dbReference>
<dbReference type="GO" id="GO:0005102">
    <property type="term" value="F:signaling receptor binding"/>
    <property type="evidence" value="ECO:0000318"/>
    <property type="project" value="GO_Central"/>
</dbReference>
<evidence type="ECO:0000313" key="15">
    <source>
        <dbReference type="Ensembl" id="ENSMODP00000041572.1"/>
    </source>
</evidence>
<organism evidence="15 16">
    <name type="scientific">Monodelphis domestica</name>
    <name type="common">Gray short-tailed opossum</name>
    <dbReference type="NCBI Taxonomy" id="13616"/>
    <lineage>
        <taxon>Eukaryota</taxon>
        <taxon>Metazoa</taxon>
        <taxon>Chordata</taxon>
        <taxon>Craniata</taxon>
        <taxon>Vertebrata</taxon>
        <taxon>Euteleostomi</taxon>
        <taxon>Mammalia</taxon>
        <taxon>Metatheria</taxon>
        <taxon>Didelphimorphia</taxon>
        <taxon>Didelphidae</taxon>
        <taxon>Monodelphis</taxon>
    </lineage>
</organism>
<dbReference type="Gene3D" id="2.60.40.10">
    <property type="entry name" value="Immunoglobulins"/>
    <property type="match status" value="2"/>
</dbReference>
<dbReference type="SMART" id="SM00406">
    <property type="entry name" value="IGv"/>
    <property type="match status" value="1"/>
</dbReference>
<feature type="region of interest" description="Disordered" evidence="11">
    <location>
        <begin position="468"/>
        <end position="508"/>
    </location>
</feature>